<dbReference type="GO" id="GO:0005576">
    <property type="term" value="C:extracellular region"/>
    <property type="evidence" value="ECO:0007669"/>
    <property type="project" value="UniProtKB-SubCell"/>
</dbReference>
<dbReference type="InterPro" id="IPR021109">
    <property type="entry name" value="Peptidase_aspartic_dom_sf"/>
</dbReference>
<keyword evidence="3" id="KW-0964">Secreted</keyword>
<evidence type="ECO:0000256" key="12">
    <source>
        <dbReference type="SAM" id="SignalP"/>
    </source>
</evidence>
<dbReference type="FunFam" id="2.40.70.10:FF:000058">
    <property type="entry name" value="ASpartyl Protease"/>
    <property type="match status" value="1"/>
</dbReference>
<dbReference type="PRINTS" id="PR00792">
    <property type="entry name" value="PEPSIN"/>
</dbReference>
<dbReference type="CDD" id="cd05471">
    <property type="entry name" value="pepsin_like"/>
    <property type="match status" value="1"/>
</dbReference>
<dbReference type="SUPFAM" id="SSF50630">
    <property type="entry name" value="Acid proteases"/>
    <property type="match status" value="1"/>
</dbReference>
<dbReference type="Pfam" id="PF00026">
    <property type="entry name" value="Asp"/>
    <property type="match status" value="1"/>
</dbReference>
<evidence type="ECO:0000259" key="13">
    <source>
        <dbReference type="PROSITE" id="PS51767"/>
    </source>
</evidence>
<evidence type="ECO:0000313" key="15">
    <source>
        <dbReference type="WBParaSite" id="PSU_v2.g4373.t1"/>
    </source>
</evidence>
<evidence type="ECO:0000256" key="9">
    <source>
        <dbReference type="ARBA" id="ARBA00023180"/>
    </source>
</evidence>
<feature type="chain" id="PRO_5038093172" evidence="12">
    <location>
        <begin position="20"/>
        <end position="417"/>
    </location>
</feature>
<accession>A0A914Z295</accession>
<proteinExistence type="inferred from homology"/>
<keyword evidence="7" id="KW-0378">Hydrolase</keyword>
<comment type="subcellular location">
    <subcellularLocation>
        <location evidence="1">Secreted</location>
    </subcellularLocation>
</comment>
<feature type="active site" evidence="10">
    <location>
        <position position="83"/>
    </location>
</feature>
<dbReference type="InterPro" id="IPR034164">
    <property type="entry name" value="Pepsin-like_dom"/>
</dbReference>
<evidence type="ECO:0000256" key="3">
    <source>
        <dbReference type="ARBA" id="ARBA00022525"/>
    </source>
</evidence>
<sequence length="417" mass="47622">MFKILSILLLLIVCEIGYGKIIQHQIFKKYDRVTKLIKSGEWKQIIAQSRNSGNETLYDWYDDFYNINVTIGTPPQTLSLALDTNSAVTWVIDSACYTDYCVGWTVSDYDKNQYFTFNTTTYKNASRLFSVKYANGDEASGWVASDVFKFDGFSLSRAEFGLAEDVNKHVGFEPIDGYFGVGWPTFDVDGMTPPIWNITDQMDQQMFTIWLDRHPSFLEYGSNGGQITIGGLDTQNCNVNFNWVPLNTAAQWEFKLDSFSISSYTDSKTVAAISDVGKSFIGAPYWALNKIEKFTYASYDLEQDIYFVHCNRTGLPDLIFTIGGVKYHVPQSEYVLDLNMSNGMCVLAVYELKFNGFSPTWILGDSFIRSYCQAYDMQNRRVVFSTAHHSEIQKKDYNKNNLFSNCIFNKPESFPNK</sequence>
<evidence type="ECO:0000256" key="11">
    <source>
        <dbReference type="PIRSR" id="PIRSR601461-2"/>
    </source>
</evidence>
<keyword evidence="6" id="KW-0064">Aspartyl protease</keyword>
<dbReference type="Proteomes" id="UP000887577">
    <property type="component" value="Unplaced"/>
</dbReference>
<dbReference type="InterPro" id="IPR033121">
    <property type="entry name" value="PEPTIDASE_A1"/>
</dbReference>
<comment type="similarity">
    <text evidence="2">Belongs to the peptidase A1 family.</text>
</comment>
<dbReference type="AlphaFoldDB" id="A0A914Z295"/>
<dbReference type="InterPro" id="IPR001461">
    <property type="entry name" value="Aspartic_peptidase_A1"/>
</dbReference>
<evidence type="ECO:0000256" key="8">
    <source>
        <dbReference type="ARBA" id="ARBA00023157"/>
    </source>
</evidence>
<name>A0A914Z295_9BILA</name>
<evidence type="ECO:0000256" key="1">
    <source>
        <dbReference type="ARBA" id="ARBA00004613"/>
    </source>
</evidence>
<dbReference type="GO" id="GO:0004190">
    <property type="term" value="F:aspartic-type endopeptidase activity"/>
    <property type="evidence" value="ECO:0007669"/>
    <property type="project" value="UniProtKB-KW"/>
</dbReference>
<evidence type="ECO:0000256" key="10">
    <source>
        <dbReference type="PIRSR" id="PIRSR601461-1"/>
    </source>
</evidence>
<dbReference type="PANTHER" id="PTHR47966:SF8">
    <property type="entry name" value="ASPARTIC PROTEASE 1-RELATED"/>
    <property type="match status" value="1"/>
</dbReference>
<feature type="domain" description="Peptidase A1" evidence="13">
    <location>
        <begin position="65"/>
        <end position="385"/>
    </location>
</feature>
<keyword evidence="9" id="KW-0325">Glycoprotein</keyword>
<keyword evidence="14" id="KW-1185">Reference proteome</keyword>
<feature type="disulfide bond" evidence="11">
    <location>
        <begin position="310"/>
        <end position="345"/>
    </location>
</feature>
<dbReference type="Gene3D" id="2.40.70.10">
    <property type="entry name" value="Acid Proteases"/>
    <property type="match status" value="2"/>
</dbReference>
<reference evidence="15" key="1">
    <citation type="submission" date="2022-11" db="UniProtKB">
        <authorList>
            <consortium name="WormBaseParasite"/>
        </authorList>
    </citation>
    <scope>IDENTIFICATION</scope>
</reference>
<evidence type="ECO:0000256" key="6">
    <source>
        <dbReference type="ARBA" id="ARBA00022750"/>
    </source>
</evidence>
<protein>
    <submittedName>
        <fullName evidence="15">Peptidase A1 domain-containing protein</fullName>
    </submittedName>
</protein>
<evidence type="ECO:0000256" key="4">
    <source>
        <dbReference type="ARBA" id="ARBA00022670"/>
    </source>
</evidence>
<evidence type="ECO:0000256" key="2">
    <source>
        <dbReference type="ARBA" id="ARBA00007447"/>
    </source>
</evidence>
<dbReference type="PANTHER" id="PTHR47966">
    <property type="entry name" value="BETA-SITE APP-CLEAVING ENZYME, ISOFORM A-RELATED"/>
    <property type="match status" value="1"/>
</dbReference>
<evidence type="ECO:0000256" key="7">
    <source>
        <dbReference type="ARBA" id="ARBA00022801"/>
    </source>
</evidence>
<feature type="active site" evidence="10">
    <location>
        <position position="275"/>
    </location>
</feature>
<feature type="signal peptide" evidence="12">
    <location>
        <begin position="1"/>
        <end position="19"/>
    </location>
</feature>
<keyword evidence="4" id="KW-0645">Protease</keyword>
<organism evidence="14 15">
    <name type="scientific">Panagrolaimus superbus</name>
    <dbReference type="NCBI Taxonomy" id="310955"/>
    <lineage>
        <taxon>Eukaryota</taxon>
        <taxon>Metazoa</taxon>
        <taxon>Ecdysozoa</taxon>
        <taxon>Nematoda</taxon>
        <taxon>Chromadorea</taxon>
        <taxon>Rhabditida</taxon>
        <taxon>Tylenchina</taxon>
        <taxon>Panagrolaimomorpha</taxon>
        <taxon>Panagrolaimoidea</taxon>
        <taxon>Panagrolaimidae</taxon>
        <taxon>Panagrolaimus</taxon>
    </lineage>
</organism>
<dbReference type="PROSITE" id="PS51767">
    <property type="entry name" value="PEPTIDASE_A1"/>
    <property type="match status" value="1"/>
</dbReference>
<evidence type="ECO:0000256" key="5">
    <source>
        <dbReference type="ARBA" id="ARBA00022729"/>
    </source>
</evidence>
<evidence type="ECO:0000313" key="14">
    <source>
        <dbReference type="Proteomes" id="UP000887577"/>
    </source>
</evidence>
<dbReference type="GO" id="GO:0005764">
    <property type="term" value="C:lysosome"/>
    <property type="evidence" value="ECO:0007669"/>
    <property type="project" value="TreeGrafter"/>
</dbReference>
<dbReference type="WBParaSite" id="PSU_v2.g4373.t1">
    <property type="protein sequence ID" value="PSU_v2.g4373.t1"/>
    <property type="gene ID" value="PSU_v2.g4373"/>
</dbReference>
<keyword evidence="8 11" id="KW-1015">Disulfide bond</keyword>
<keyword evidence="5 12" id="KW-0732">Signal</keyword>
<dbReference type="GO" id="GO:0006508">
    <property type="term" value="P:proteolysis"/>
    <property type="evidence" value="ECO:0007669"/>
    <property type="project" value="UniProtKB-KW"/>
</dbReference>